<dbReference type="Gene3D" id="3.40.50.10610">
    <property type="entry name" value="ABC-type transport auxiliary lipoprotein component"/>
    <property type="match status" value="1"/>
</dbReference>
<sequence length="178" mass="19031">MKRTVQGFAVMAAILLLAACSTLDRSEAPVLSSKAQWVLLPFANFTETPLAGSRAEAVAEGVLRAQGVAKLRRYPAALQQEALFEPGDRKQYEAALEWARAEGARYALTGSVEEWRYKVGVDGEPAVGIAVSIIDVPTGETLWSGVGAKAGWSRDSLAAVAQQLMRKLIGDGLSARKD</sequence>
<dbReference type="PROSITE" id="PS51257">
    <property type="entry name" value="PROKAR_LIPOPROTEIN"/>
    <property type="match status" value="1"/>
</dbReference>
<dbReference type="Proteomes" id="UP000199600">
    <property type="component" value="Unassembled WGS sequence"/>
</dbReference>
<organism evidence="2 3">
    <name type="scientific">Candidatus Propionivibrio aalborgensis</name>
    <dbReference type="NCBI Taxonomy" id="1860101"/>
    <lineage>
        <taxon>Bacteria</taxon>
        <taxon>Pseudomonadati</taxon>
        <taxon>Pseudomonadota</taxon>
        <taxon>Betaproteobacteria</taxon>
        <taxon>Rhodocyclales</taxon>
        <taxon>Rhodocyclaceae</taxon>
        <taxon>Propionivibrio</taxon>
    </lineage>
</organism>
<name>A0A1A8XSH9_9RHOO</name>
<accession>A0A1A8XSH9</accession>
<keyword evidence="3" id="KW-1185">Reference proteome</keyword>
<proteinExistence type="predicted"/>
<protein>
    <submittedName>
        <fullName evidence="2">Putative lipoprotein</fullName>
    </submittedName>
</protein>
<feature type="chain" id="PRO_5008381686" evidence="1">
    <location>
        <begin position="19"/>
        <end position="178"/>
    </location>
</feature>
<evidence type="ECO:0000313" key="2">
    <source>
        <dbReference type="EMBL" id="SBT06888.1"/>
    </source>
</evidence>
<evidence type="ECO:0000313" key="3">
    <source>
        <dbReference type="Proteomes" id="UP000199600"/>
    </source>
</evidence>
<dbReference type="EMBL" id="FLQY01000112">
    <property type="protein sequence ID" value="SBT06888.1"/>
    <property type="molecule type" value="Genomic_DNA"/>
</dbReference>
<feature type="signal peptide" evidence="1">
    <location>
        <begin position="1"/>
        <end position="18"/>
    </location>
</feature>
<reference evidence="2 3" key="1">
    <citation type="submission" date="2016-06" db="EMBL/GenBank/DDBJ databases">
        <authorList>
            <person name="Kjaerup R.B."/>
            <person name="Dalgaard T.S."/>
            <person name="Juul-Madsen H.R."/>
        </authorList>
    </citation>
    <scope>NUCLEOTIDE SEQUENCE [LARGE SCALE GENOMIC DNA]</scope>
    <source>
        <strain evidence="2">2</strain>
    </source>
</reference>
<keyword evidence="2" id="KW-0449">Lipoprotein</keyword>
<evidence type="ECO:0000256" key="1">
    <source>
        <dbReference type="SAM" id="SignalP"/>
    </source>
</evidence>
<gene>
    <name evidence="2" type="ORF">PROAA_20034</name>
</gene>
<keyword evidence="1" id="KW-0732">Signal</keyword>
<dbReference type="RefSeq" id="WP_186410674.1">
    <property type="nucleotide sequence ID" value="NZ_FLQY01000112.1"/>
</dbReference>
<dbReference type="AlphaFoldDB" id="A0A1A8XSH9"/>